<dbReference type="Gene3D" id="2.160.20.10">
    <property type="entry name" value="Single-stranded right-handed beta-helix, Pectin lyase-like"/>
    <property type="match status" value="1"/>
</dbReference>
<reference evidence="3" key="2">
    <citation type="journal article" date="2014" name="ISME J.">
        <title>Microbial stratification in low pH oxic and suboxic macroscopic growths along an acid mine drainage.</title>
        <authorList>
            <person name="Mendez-Garcia C."/>
            <person name="Mesa V."/>
            <person name="Sprenger R.R."/>
            <person name="Richter M."/>
            <person name="Diez M.S."/>
            <person name="Solano J."/>
            <person name="Bargiela R."/>
            <person name="Golyshina O.V."/>
            <person name="Manteca A."/>
            <person name="Ramos J.L."/>
            <person name="Gallego J.R."/>
            <person name="Llorente I."/>
            <person name="Martins Dos Santos V.A."/>
            <person name="Jensen O.N."/>
            <person name="Pelaez A.I."/>
            <person name="Sanchez J."/>
            <person name="Ferrer M."/>
        </authorList>
    </citation>
    <scope>NUCLEOTIDE SEQUENCE</scope>
</reference>
<dbReference type="InterPro" id="IPR011050">
    <property type="entry name" value="Pectin_lyase_fold/virulence"/>
</dbReference>
<dbReference type="InterPro" id="IPR012334">
    <property type="entry name" value="Pectin_lyas_fold"/>
</dbReference>
<keyword evidence="1" id="KW-0812">Transmembrane</keyword>
<dbReference type="AlphaFoldDB" id="T1B2S0"/>
<gene>
    <name evidence="3" type="ORF">B2A_08556</name>
</gene>
<dbReference type="EMBL" id="AUZZ01006165">
    <property type="protein sequence ID" value="EQD47144.1"/>
    <property type="molecule type" value="Genomic_DNA"/>
</dbReference>
<dbReference type="InterPro" id="IPR007742">
    <property type="entry name" value="NosD_dom"/>
</dbReference>
<evidence type="ECO:0000259" key="2">
    <source>
        <dbReference type="Pfam" id="PF05048"/>
    </source>
</evidence>
<feature type="domain" description="Periplasmic copper-binding protein NosD beta helix" evidence="2">
    <location>
        <begin position="96"/>
        <end position="178"/>
    </location>
</feature>
<feature type="transmembrane region" description="Helical" evidence="1">
    <location>
        <begin position="12"/>
        <end position="31"/>
    </location>
</feature>
<comment type="caution">
    <text evidence="3">The sequence shown here is derived from an EMBL/GenBank/DDBJ whole genome shotgun (WGS) entry which is preliminary data.</text>
</comment>
<reference evidence="3" key="1">
    <citation type="submission" date="2013-08" db="EMBL/GenBank/DDBJ databases">
        <authorList>
            <person name="Mendez C."/>
            <person name="Richter M."/>
            <person name="Ferrer M."/>
            <person name="Sanchez J."/>
        </authorList>
    </citation>
    <scope>NUCLEOTIDE SEQUENCE</scope>
</reference>
<accession>T1B2S0</accession>
<keyword evidence="1" id="KW-0472">Membrane</keyword>
<sequence>MPSDGGARRFIFPIIIAVVIVAIVALAAIFLKPFSKATTSITTVITTTVPITRLGAINSCGVISKPGNYYLESSISSSGAKPCISINASNISFICNQNKIKGAGPYTTTPPFSYGIEVVGQHNVTIQDCGISNFSFGVYSAGSTSIFVENNNLTDNYISNVRFGGSSYGGISNNYIAQSFAYGGAISVT</sequence>
<proteinExistence type="predicted"/>
<protein>
    <recommendedName>
        <fullName evidence="2">Periplasmic copper-binding protein NosD beta helix domain-containing protein</fullName>
    </recommendedName>
</protein>
<dbReference type="SUPFAM" id="SSF51126">
    <property type="entry name" value="Pectin lyase-like"/>
    <property type="match status" value="1"/>
</dbReference>
<evidence type="ECO:0000313" key="3">
    <source>
        <dbReference type="EMBL" id="EQD47144.1"/>
    </source>
</evidence>
<dbReference type="Pfam" id="PF05048">
    <property type="entry name" value="NosD"/>
    <property type="match status" value="1"/>
</dbReference>
<name>T1B2S0_9ZZZZ</name>
<evidence type="ECO:0000256" key="1">
    <source>
        <dbReference type="SAM" id="Phobius"/>
    </source>
</evidence>
<feature type="non-terminal residue" evidence="3">
    <location>
        <position position="189"/>
    </location>
</feature>
<keyword evidence="1" id="KW-1133">Transmembrane helix</keyword>
<organism evidence="3">
    <name type="scientific">mine drainage metagenome</name>
    <dbReference type="NCBI Taxonomy" id="410659"/>
    <lineage>
        <taxon>unclassified sequences</taxon>
        <taxon>metagenomes</taxon>
        <taxon>ecological metagenomes</taxon>
    </lineage>
</organism>